<organism evidence="1 2">
    <name type="scientific">Tenacibaculum larymnensis</name>
    <dbReference type="NCBI Taxonomy" id="2878201"/>
    <lineage>
        <taxon>Bacteria</taxon>
        <taxon>Pseudomonadati</taxon>
        <taxon>Bacteroidota</taxon>
        <taxon>Flavobacteriia</taxon>
        <taxon>Flavobacteriales</taxon>
        <taxon>Flavobacteriaceae</taxon>
        <taxon>Tenacibaculum</taxon>
    </lineage>
</organism>
<accession>A0A9X4EPV2</accession>
<sequence length="141" mass="16244">MKRYIYIILFLFSCSNKVAPTKVISTTEKQQNSKIKLLSGKILPVPQPKEYTSAILLLYYNDSTKIYAGSDFDGNFTFYDFKPNKVDEKSYIYAVNKGCISKKIMFDSLKIPILIKLKQDSINGLSYDEYIKLLNKSRPID</sequence>
<comment type="caution">
    <text evidence="1">The sequence shown here is derived from an EMBL/GenBank/DDBJ whole genome shotgun (WGS) entry which is preliminary data.</text>
</comment>
<dbReference type="AlphaFoldDB" id="A0A9X4EPV2"/>
<dbReference type="EMBL" id="JAIWJY010000002">
    <property type="protein sequence ID" value="MDE1206025.1"/>
    <property type="molecule type" value="Genomic_DNA"/>
</dbReference>
<name>A0A9X4EPV2_9FLAO</name>
<keyword evidence="2" id="KW-1185">Reference proteome</keyword>
<protein>
    <submittedName>
        <fullName evidence="1">Uncharacterized protein</fullName>
    </submittedName>
</protein>
<gene>
    <name evidence="1" type="ORF">LCI24_04375</name>
</gene>
<evidence type="ECO:0000313" key="1">
    <source>
        <dbReference type="EMBL" id="MDE1206025.1"/>
    </source>
</evidence>
<proteinExistence type="predicted"/>
<reference evidence="1" key="1">
    <citation type="submission" date="2021-09" db="EMBL/GenBank/DDBJ databases">
        <authorList>
            <person name="Smyrli M."/>
        </authorList>
    </citation>
    <scope>NUCLEOTIDE SEQUENCE</scope>
    <source>
        <strain evidence="1">LAR25</strain>
    </source>
</reference>
<dbReference type="Proteomes" id="UP001149303">
    <property type="component" value="Unassembled WGS sequence"/>
</dbReference>
<dbReference type="RefSeq" id="WP_274639346.1">
    <property type="nucleotide sequence ID" value="NZ_JAIWJY010000002.1"/>
</dbReference>
<evidence type="ECO:0000313" key="2">
    <source>
        <dbReference type="Proteomes" id="UP001149303"/>
    </source>
</evidence>